<sequence>MCTIGYTTFTCGCTKPNPVTFKRCEYAKLKGHICPDFQISENTIRSYTDTLKACMRHS</sequence>
<accession>A0AAN7HCH9</accession>
<keyword evidence="2" id="KW-1185">Reference proteome</keyword>
<reference evidence="1" key="1">
    <citation type="journal article" date="2023" name="Mol. Phylogenet. Evol.">
        <title>Genome-scale phylogeny and comparative genomics of the fungal order Sordariales.</title>
        <authorList>
            <person name="Hensen N."/>
            <person name="Bonometti L."/>
            <person name="Westerberg I."/>
            <person name="Brannstrom I.O."/>
            <person name="Guillou S."/>
            <person name="Cros-Aarteil S."/>
            <person name="Calhoun S."/>
            <person name="Haridas S."/>
            <person name="Kuo A."/>
            <person name="Mondo S."/>
            <person name="Pangilinan J."/>
            <person name="Riley R."/>
            <person name="LaButti K."/>
            <person name="Andreopoulos B."/>
            <person name="Lipzen A."/>
            <person name="Chen C."/>
            <person name="Yan M."/>
            <person name="Daum C."/>
            <person name="Ng V."/>
            <person name="Clum A."/>
            <person name="Steindorff A."/>
            <person name="Ohm R.A."/>
            <person name="Martin F."/>
            <person name="Silar P."/>
            <person name="Natvig D.O."/>
            <person name="Lalanne C."/>
            <person name="Gautier V."/>
            <person name="Ament-Velasquez S.L."/>
            <person name="Kruys A."/>
            <person name="Hutchinson M.I."/>
            <person name="Powell A.J."/>
            <person name="Barry K."/>
            <person name="Miller A.N."/>
            <person name="Grigoriev I.V."/>
            <person name="Debuchy R."/>
            <person name="Gladieux P."/>
            <person name="Hiltunen Thoren M."/>
            <person name="Johannesson H."/>
        </authorList>
    </citation>
    <scope>NUCLEOTIDE SEQUENCE</scope>
    <source>
        <strain evidence="1">CBS 359.72</strain>
    </source>
</reference>
<dbReference type="Proteomes" id="UP001303647">
    <property type="component" value="Unassembled WGS sequence"/>
</dbReference>
<gene>
    <name evidence="1" type="ORF">C7999DRAFT_17058</name>
</gene>
<evidence type="ECO:0000313" key="2">
    <source>
        <dbReference type="Proteomes" id="UP001303647"/>
    </source>
</evidence>
<protein>
    <submittedName>
        <fullName evidence="1">Uncharacterized protein</fullName>
    </submittedName>
</protein>
<comment type="caution">
    <text evidence="1">The sequence shown here is derived from an EMBL/GenBank/DDBJ whole genome shotgun (WGS) entry which is preliminary data.</text>
</comment>
<reference evidence="1" key="2">
    <citation type="submission" date="2023-05" db="EMBL/GenBank/DDBJ databases">
        <authorList>
            <consortium name="Lawrence Berkeley National Laboratory"/>
            <person name="Steindorff A."/>
            <person name="Hensen N."/>
            <person name="Bonometti L."/>
            <person name="Westerberg I."/>
            <person name="Brannstrom I.O."/>
            <person name="Guillou S."/>
            <person name="Cros-Aarteil S."/>
            <person name="Calhoun S."/>
            <person name="Haridas S."/>
            <person name="Kuo A."/>
            <person name="Mondo S."/>
            <person name="Pangilinan J."/>
            <person name="Riley R."/>
            <person name="Labutti K."/>
            <person name="Andreopoulos B."/>
            <person name="Lipzen A."/>
            <person name="Chen C."/>
            <person name="Yanf M."/>
            <person name="Daum C."/>
            <person name="Ng V."/>
            <person name="Clum A."/>
            <person name="Ohm R."/>
            <person name="Martin F."/>
            <person name="Silar P."/>
            <person name="Natvig D."/>
            <person name="Lalanne C."/>
            <person name="Gautier V."/>
            <person name="Ament-Velasquez S.L."/>
            <person name="Kruys A."/>
            <person name="Hutchinson M.I."/>
            <person name="Powell A.J."/>
            <person name="Barry K."/>
            <person name="Miller A.N."/>
            <person name="Grigoriev I.V."/>
            <person name="Debuchy R."/>
            <person name="Gladieux P."/>
            <person name="Thoren M.H."/>
            <person name="Johannesson H."/>
        </authorList>
    </citation>
    <scope>NUCLEOTIDE SEQUENCE</scope>
    <source>
        <strain evidence="1">CBS 359.72</strain>
    </source>
</reference>
<evidence type="ECO:0000313" key="1">
    <source>
        <dbReference type="EMBL" id="KAK4244711.1"/>
    </source>
</evidence>
<organism evidence="1 2">
    <name type="scientific">Corynascus novoguineensis</name>
    <dbReference type="NCBI Taxonomy" id="1126955"/>
    <lineage>
        <taxon>Eukaryota</taxon>
        <taxon>Fungi</taxon>
        <taxon>Dikarya</taxon>
        <taxon>Ascomycota</taxon>
        <taxon>Pezizomycotina</taxon>
        <taxon>Sordariomycetes</taxon>
        <taxon>Sordariomycetidae</taxon>
        <taxon>Sordariales</taxon>
        <taxon>Chaetomiaceae</taxon>
        <taxon>Corynascus</taxon>
    </lineage>
</organism>
<dbReference type="EMBL" id="MU857727">
    <property type="protein sequence ID" value="KAK4244711.1"/>
    <property type="molecule type" value="Genomic_DNA"/>
</dbReference>
<proteinExistence type="predicted"/>
<name>A0AAN7HCH9_9PEZI</name>
<dbReference type="AlphaFoldDB" id="A0AAN7HCH9"/>